<dbReference type="RefSeq" id="XP_037144218.1">
    <property type="nucleotide sequence ID" value="XM_037288323.1"/>
</dbReference>
<evidence type="ECO:0000256" key="7">
    <source>
        <dbReference type="ARBA" id="ARBA00023242"/>
    </source>
</evidence>
<dbReference type="Proteomes" id="UP000509704">
    <property type="component" value="Chromosome 4"/>
</dbReference>
<dbReference type="InterPro" id="IPR027417">
    <property type="entry name" value="P-loop_NTPase"/>
</dbReference>
<dbReference type="PANTHER" id="PTHR12933">
    <property type="entry name" value="ORF PROTEIN-RELATED"/>
    <property type="match status" value="1"/>
</dbReference>
<dbReference type="GO" id="GO:0000462">
    <property type="term" value="P:maturation of SSU-rRNA from tricistronic rRNA transcript (SSU-rRNA, 5.8S rRNA, LSU-rRNA)"/>
    <property type="evidence" value="ECO:0007669"/>
    <property type="project" value="TreeGrafter"/>
</dbReference>
<comment type="similarity">
    <text evidence="3 9">Belongs to the UTP25 family.</text>
</comment>
<evidence type="ECO:0000256" key="5">
    <source>
        <dbReference type="ARBA" id="ARBA00022517"/>
    </source>
</evidence>
<evidence type="ECO:0000256" key="4">
    <source>
        <dbReference type="ARBA" id="ARBA00015422"/>
    </source>
</evidence>
<keyword evidence="7 9" id="KW-0539">Nucleus</keyword>
<evidence type="ECO:0000256" key="2">
    <source>
        <dbReference type="ARBA" id="ARBA00004604"/>
    </source>
</evidence>
<evidence type="ECO:0000313" key="14">
    <source>
        <dbReference type="Proteomes" id="UP000509704"/>
    </source>
</evidence>
<dbReference type="InterPro" id="IPR053940">
    <property type="entry name" value="UTP25_NTPase-like"/>
</dbReference>
<feature type="compositionally biased region" description="Basic and acidic residues" evidence="10">
    <location>
        <begin position="44"/>
        <end position="62"/>
    </location>
</feature>
<comment type="subunit">
    <text evidence="9">Component of the ribosomal small subunit (SSU) processome composed of at least 40 protein subunits and snoRNA U3.</text>
</comment>
<dbReference type="Pfam" id="PF22916">
    <property type="entry name" value="UTP25_NTPase-like"/>
    <property type="match status" value="1"/>
</dbReference>
<dbReference type="EMBL" id="CP058607">
    <property type="protein sequence ID" value="QLG72490.1"/>
    <property type="molecule type" value="Genomic_DNA"/>
</dbReference>
<proteinExistence type="inferred from homology"/>
<feature type="domain" description="UTP25 NTP hydrolase-like" evidence="12">
    <location>
        <begin position="258"/>
        <end position="512"/>
    </location>
</feature>
<dbReference type="Gene3D" id="3.40.50.300">
    <property type="entry name" value="P-loop containing nucleotide triphosphate hydrolases"/>
    <property type="match status" value="1"/>
</dbReference>
<dbReference type="InterPro" id="IPR010678">
    <property type="entry name" value="UTP25"/>
</dbReference>
<evidence type="ECO:0000259" key="11">
    <source>
        <dbReference type="Pfam" id="PF06862"/>
    </source>
</evidence>
<dbReference type="PANTHER" id="PTHR12933:SF0">
    <property type="entry name" value="U3 SMALL NUCLEOLAR RNA-ASSOCIATED PROTEIN 25 HOMOLOG"/>
    <property type="match status" value="1"/>
</dbReference>
<dbReference type="KEGG" id="zmk:HG535_0D01980"/>
<organism evidence="13 14">
    <name type="scientific">Zygotorulaspora mrakii</name>
    <name type="common">Zygosaccharomyces mrakii</name>
    <dbReference type="NCBI Taxonomy" id="42260"/>
    <lineage>
        <taxon>Eukaryota</taxon>
        <taxon>Fungi</taxon>
        <taxon>Dikarya</taxon>
        <taxon>Ascomycota</taxon>
        <taxon>Saccharomycotina</taxon>
        <taxon>Saccharomycetes</taxon>
        <taxon>Saccharomycetales</taxon>
        <taxon>Saccharomycetaceae</taxon>
        <taxon>Zygotorulaspora</taxon>
    </lineage>
</organism>
<keyword evidence="5 9" id="KW-0690">Ribosome biogenesis</keyword>
<comment type="function">
    <text evidence="1 9">DEAD-box RNA helicase-like protein required for pre-18S rRNA processing, specifically at sites A0, A1, and A2.</text>
</comment>
<evidence type="ECO:0000256" key="8">
    <source>
        <dbReference type="ARBA" id="ARBA00023274"/>
    </source>
</evidence>
<accession>A0A7H9B1I6</accession>
<feature type="compositionally biased region" description="Basic residues" evidence="10">
    <location>
        <begin position="93"/>
        <end position="104"/>
    </location>
</feature>
<dbReference type="Pfam" id="PF06862">
    <property type="entry name" value="Utp25_C"/>
    <property type="match status" value="1"/>
</dbReference>
<dbReference type="GO" id="GO:0019843">
    <property type="term" value="F:rRNA binding"/>
    <property type="evidence" value="ECO:0007669"/>
    <property type="project" value="TreeGrafter"/>
</dbReference>
<keyword evidence="14" id="KW-1185">Reference proteome</keyword>
<evidence type="ECO:0000256" key="10">
    <source>
        <dbReference type="SAM" id="MobiDB-lite"/>
    </source>
</evidence>
<dbReference type="InterPro" id="IPR053939">
    <property type="entry name" value="UTP25_C"/>
</dbReference>
<reference evidence="13 14" key="1">
    <citation type="submission" date="2020-07" db="EMBL/GenBank/DDBJ databases">
        <title>The yeast mating-type switching endonuclease HO is a domesticated member of an unorthodox homing genetic element family.</title>
        <authorList>
            <person name="Coughlan A.Y."/>
            <person name="Lombardi L."/>
            <person name="Braun-Galleani S."/>
            <person name="Martos A.R."/>
            <person name="Galeote V."/>
            <person name="Bigey F."/>
            <person name="Dequin S."/>
            <person name="Byrne K.P."/>
            <person name="Wolfe K.H."/>
        </authorList>
    </citation>
    <scope>NUCLEOTIDE SEQUENCE [LARGE SCALE GENOMIC DNA]</scope>
    <source>
        <strain evidence="13 14">NRRL Y-6702</strain>
    </source>
</reference>
<dbReference type="GO" id="GO:0034511">
    <property type="term" value="F:U3 snoRNA binding"/>
    <property type="evidence" value="ECO:0007669"/>
    <property type="project" value="InterPro"/>
</dbReference>
<gene>
    <name evidence="13" type="ORF">HG535_0D01980</name>
</gene>
<name>A0A7H9B1I6_ZYGMR</name>
<evidence type="ECO:0000256" key="9">
    <source>
        <dbReference type="RuleBase" id="RU365070"/>
    </source>
</evidence>
<protein>
    <recommendedName>
        <fullName evidence="4 9">U3 small nucleolar RNA-associated protein 25</fullName>
        <shortName evidence="9">U3 snoRNA-associated protein 25</shortName>
    </recommendedName>
</protein>
<dbReference type="GeneID" id="59236214"/>
<feature type="region of interest" description="Disordered" evidence="10">
    <location>
        <begin position="1"/>
        <end position="121"/>
    </location>
</feature>
<evidence type="ECO:0000256" key="1">
    <source>
        <dbReference type="ARBA" id="ARBA00002883"/>
    </source>
</evidence>
<comment type="subcellular location">
    <subcellularLocation>
        <location evidence="2 9">Nucleus</location>
        <location evidence="2 9">Nucleolus</location>
    </subcellularLocation>
</comment>
<dbReference type="OrthoDB" id="10264378at2759"/>
<sequence length="718" mass="83749">MSIAGNYASKDGNANSFKKRGRKELRTIKRADHRYNKENGPVISDKDIGHIDSVVQDKESAGKRRKHIRSDEEDDENKERAYQALLTILKSEHPKRKPQKKIKNDRKEPLEGSDGEAETVTEIEELEDNLERVADEHQSDEEVMDAEDDVEDVKDPFEFHFNQVSEQFINKLDRGFKDKEIKYKTKKFYMGDKEQMIFSKPELSMDSDKQLIVPDISKPSLHSYFLKQRLKVQNDLLDSNTNNLTTLQKEIVDPMFQYNDLLYEYESYGKDEDEYRYLYVLHVLNHIYKTRDRILKNNQRLSDNPDAECLDQGFTRPKVLIVVPTRDTAYSVVEKIISESGIDQVDKKSKFRDQFYQDSVPPSAKPKSFQKVFKGNSNDFFVLGLKFTRKAIKLYSNFYQSDVIVCSPLGLQLIIENTDKKKRQDDFLSSIEITIFDQLHSIEFQNFSHVLSIFDHLNKIPQEQHDTDFGRVKMWYINEQAKLLRQTMIFTRYVSPMTNSLINNRCRNWAGRWKNHHVVAPADSSIEQLGFNIRQIFQRFDIGGASIVDEPNSRFKYFTSVVIPGIVNSTGYEDGILLYIPDYADFIRIRNHLKDKTTLLFGDINEYSDQRQLGSARALFQQGRVKVLLYTERLHHFRRYEIKGVKSVIFYQPPTNPEFYNEVIRFIAKSSFLGDADLNISTVRCVYSKLDGLALERIVGTKRAAVLTHAQNEVYEFK</sequence>
<dbReference type="GO" id="GO:0032040">
    <property type="term" value="C:small-subunit processome"/>
    <property type="evidence" value="ECO:0007669"/>
    <property type="project" value="TreeGrafter"/>
</dbReference>
<evidence type="ECO:0000256" key="6">
    <source>
        <dbReference type="ARBA" id="ARBA00022552"/>
    </source>
</evidence>
<keyword evidence="6 9" id="KW-0698">rRNA processing</keyword>
<dbReference type="AlphaFoldDB" id="A0A7H9B1I6"/>
<evidence type="ECO:0000256" key="3">
    <source>
        <dbReference type="ARBA" id="ARBA00009223"/>
    </source>
</evidence>
<feature type="compositionally biased region" description="Acidic residues" evidence="10">
    <location>
        <begin position="111"/>
        <end position="121"/>
    </location>
</feature>
<feature type="compositionally biased region" description="Basic and acidic residues" evidence="10">
    <location>
        <begin position="24"/>
        <end position="37"/>
    </location>
</feature>
<evidence type="ECO:0000259" key="12">
    <source>
        <dbReference type="Pfam" id="PF22916"/>
    </source>
</evidence>
<evidence type="ECO:0000313" key="13">
    <source>
        <dbReference type="EMBL" id="QLG72490.1"/>
    </source>
</evidence>
<keyword evidence="8 9" id="KW-0687">Ribonucleoprotein</keyword>
<feature type="domain" description="UTP25 C-terminal" evidence="11">
    <location>
        <begin position="525"/>
        <end position="717"/>
    </location>
</feature>